<evidence type="ECO:0000256" key="1">
    <source>
        <dbReference type="ARBA" id="ARBA00004167"/>
    </source>
</evidence>
<feature type="disulfide bond" evidence="8">
    <location>
        <begin position="125"/>
        <end position="140"/>
    </location>
</feature>
<feature type="region of interest" description="Disordered" evidence="9">
    <location>
        <begin position="683"/>
        <end position="710"/>
    </location>
</feature>
<proteinExistence type="predicted"/>
<feature type="chain" id="PRO_5042844854" description="Ig-like domain-containing protein" evidence="11">
    <location>
        <begin position="20"/>
        <end position="943"/>
    </location>
</feature>
<feature type="transmembrane region" description="Helical" evidence="10">
    <location>
        <begin position="658"/>
        <end position="678"/>
    </location>
</feature>
<reference evidence="12 13" key="1">
    <citation type="submission" date="2024-02" db="EMBL/GenBank/DDBJ databases">
        <title>Chromosome-scale genome assembly of the rough periwinkle Littorina saxatilis.</title>
        <authorList>
            <person name="De Jode A."/>
            <person name="Faria R."/>
            <person name="Formenti G."/>
            <person name="Sims Y."/>
            <person name="Smith T.P."/>
            <person name="Tracey A."/>
            <person name="Wood J.M.D."/>
            <person name="Zagrodzka Z.B."/>
            <person name="Johannesson K."/>
            <person name="Butlin R.K."/>
            <person name="Leder E.H."/>
        </authorList>
    </citation>
    <scope>NUCLEOTIDE SEQUENCE [LARGE SCALE GENOMIC DNA]</scope>
    <source>
        <strain evidence="12">Snail1</strain>
        <tissue evidence="12">Muscle</tissue>
    </source>
</reference>
<keyword evidence="13" id="KW-1185">Reference proteome</keyword>
<sequence length="943" mass="102976">MDIPSILLVFFSWVPHTLQCLSGEWRCNNRRCIDLERRCNGWDSCGDSSDERNCDRWRCPGGGKWWQCAGKQCIPSRKRCDGNLPGLEDCQDGSDEKNCDRWRCPGEYKWWQCAGKQCIPPRKRCDGLEDCQDGSDEKNCGRLYNGHLTILPSRVVIKGAKEEVTLTCYVSDVYSKQADYFVWSVGACRNRSAGNTCTFTLDAASDALLNVTCTALRINGKNEVVASGSKSQQLIISYPPQHMPVIQTQTPSVDGYLVPGDVLTCTVRGGQPLVSSVHFFCTHPVLPDGDDTTTTTAVSSSVTVRASLDDAGTAMTCLCIANWSLRPRYYTMSASVVYTIGHPPQHMPVIQTQTPSVDGYLVPGDVLTCTVRGGQPLVTSVHFFCTHPVLPDGDDTTTTTAVSSSVTVRASLDDAGSAMTCLCNAVWSVRPQYYTMTASVVYTIGRRLYDGHLTIHASHVVLKRAKDEVTLTCNVSDVYSKPDYFVWSVGACRNRSAGNTCTFTLDAASDALLNVTCTALRINGRNEVVASGSKTVRLNVTGRLYDGHLTILPSRVVIKGAKEEVTLTCNVSDVYSKPDYFVWSVGACRNRSAGNTCTFTLDAASDALLNVTCTALRINGRNEVVASGSKTVRLNVTYITALVGETPLQWKLLERSDVVSGIVLLVIAIAVVIAVDITRRKCSRKRRKTTDSTPGNRSSGWYEEIPELPEIQREQGPSLRATDNPTYIFPPLSDAVEVTHPLPHSPDHLMDRPLPDAVDPTHPLPHSPDHMKDRPLPALPGVAVQAAVDEITEQRHPPCDHAEGGSLPYAAMSLASSLPHLPRHNTADQLQSTTTFLGTTRPRLNSNTPIQLRTTISASERHGYTPTKALSSSQRLELHLATAESDTDLDLCPISTLPSRGSDTVIDYLKLLPDDAPICSASRDYLQPVFCKHPDCQGSCQGD</sequence>
<dbReference type="InterPro" id="IPR050685">
    <property type="entry name" value="LDLR"/>
</dbReference>
<evidence type="ECO:0008006" key="14">
    <source>
        <dbReference type="Google" id="ProtNLM"/>
    </source>
</evidence>
<dbReference type="PANTHER" id="PTHR24270">
    <property type="entry name" value="LOW-DENSITY LIPOPROTEIN RECEPTOR-RELATED"/>
    <property type="match status" value="1"/>
</dbReference>
<dbReference type="CDD" id="cd00112">
    <property type="entry name" value="LDLa"/>
    <property type="match status" value="3"/>
</dbReference>
<evidence type="ECO:0000256" key="2">
    <source>
        <dbReference type="ARBA" id="ARBA00004308"/>
    </source>
</evidence>
<accession>A0AAN9AKP3</accession>
<evidence type="ECO:0000256" key="8">
    <source>
        <dbReference type="PROSITE-ProRule" id="PRU00124"/>
    </source>
</evidence>
<dbReference type="PROSITE" id="PS01209">
    <property type="entry name" value="LDLRA_1"/>
    <property type="match status" value="1"/>
</dbReference>
<protein>
    <recommendedName>
        <fullName evidence="14">Ig-like domain-containing protein</fullName>
    </recommendedName>
</protein>
<dbReference type="SMART" id="SM00192">
    <property type="entry name" value="LDLa"/>
    <property type="match status" value="3"/>
</dbReference>
<feature type="disulfide bond" evidence="8">
    <location>
        <begin position="113"/>
        <end position="131"/>
    </location>
</feature>
<feature type="disulfide bond" evidence="8">
    <location>
        <begin position="39"/>
        <end position="54"/>
    </location>
</feature>
<evidence type="ECO:0000256" key="5">
    <source>
        <dbReference type="ARBA" id="ARBA00022989"/>
    </source>
</evidence>
<comment type="caution">
    <text evidence="12">The sequence shown here is derived from an EMBL/GenBank/DDBJ whole genome shotgun (WGS) entry which is preliminary data.</text>
</comment>
<evidence type="ECO:0000313" key="12">
    <source>
        <dbReference type="EMBL" id="KAK7088723.1"/>
    </source>
</evidence>
<dbReference type="Pfam" id="PF00057">
    <property type="entry name" value="Ldl_recept_a"/>
    <property type="match status" value="3"/>
</dbReference>
<dbReference type="InterPro" id="IPR002172">
    <property type="entry name" value="LDrepeatLR_classA_rpt"/>
</dbReference>
<dbReference type="PANTHER" id="PTHR24270:SF62">
    <property type="entry name" value="LOW-DENSITY LIPOPROTEIN RECEPTOR-RELATED PROTEIN 2"/>
    <property type="match status" value="1"/>
</dbReference>
<evidence type="ECO:0000313" key="13">
    <source>
        <dbReference type="Proteomes" id="UP001374579"/>
    </source>
</evidence>
<dbReference type="GO" id="GO:0016192">
    <property type="term" value="P:vesicle-mediated transport"/>
    <property type="evidence" value="ECO:0007669"/>
    <property type="project" value="UniProtKB-ARBA"/>
</dbReference>
<dbReference type="InterPro" id="IPR023415">
    <property type="entry name" value="LDLR_class-A_CS"/>
</dbReference>
<keyword evidence="7 8" id="KW-1015">Disulfide bond</keyword>
<keyword evidence="4" id="KW-0677">Repeat</keyword>
<comment type="subcellular location">
    <subcellularLocation>
        <location evidence="2">Endomembrane system</location>
    </subcellularLocation>
    <subcellularLocation>
        <location evidence="1">Membrane</location>
        <topology evidence="1">Single-pass membrane protein</topology>
    </subcellularLocation>
</comment>
<name>A0AAN9AKP3_9CAEN</name>
<organism evidence="12 13">
    <name type="scientific">Littorina saxatilis</name>
    <dbReference type="NCBI Taxonomy" id="31220"/>
    <lineage>
        <taxon>Eukaryota</taxon>
        <taxon>Metazoa</taxon>
        <taxon>Spiralia</taxon>
        <taxon>Lophotrochozoa</taxon>
        <taxon>Mollusca</taxon>
        <taxon>Gastropoda</taxon>
        <taxon>Caenogastropoda</taxon>
        <taxon>Littorinimorpha</taxon>
        <taxon>Littorinoidea</taxon>
        <taxon>Littorinidae</taxon>
        <taxon>Littorina</taxon>
    </lineage>
</organism>
<keyword evidence="3 10" id="KW-0812">Transmembrane</keyword>
<evidence type="ECO:0000256" key="9">
    <source>
        <dbReference type="SAM" id="MobiDB-lite"/>
    </source>
</evidence>
<dbReference type="AlphaFoldDB" id="A0AAN9AKP3"/>
<dbReference type="PROSITE" id="PS50068">
    <property type="entry name" value="LDLRA_2"/>
    <property type="match status" value="3"/>
</dbReference>
<evidence type="ECO:0000256" key="10">
    <source>
        <dbReference type="SAM" id="Phobius"/>
    </source>
</evidence>
<gene>
    <name evidence="12" type="ORF">V1264_022609</name>
</gene>
<evidence type="ECO:0000256" key="4">
    <source>
        <dbReference type="ARBA" id="ARBA00022737"/>
    </source>
</evidence>
<keyword evidence="5 10" id="KW-1133">Transmembrane helix</keyword>
<evidence type="ECO:0000256" key="7">
    <source>
        <dbReference type="ARBA" id="ARBA00023157"/>
    </source>
</evidence>
<feature type="disulfide bond" evidence="8">
    <location>
        <begin position="27"/>
        <end position="45"/>
    </location>
</feature>
<feature type="signal peptide" evidence="11">
    <location>
        <begin position="1"/>
        <end position="19"/>
    </location>
</feature>
<dbReference type="Proteomes" id="UP001374579">
    <property type="component" value="Unassembled WGS sequence"/>
</dbReference>
<dbReference type="InterPro" id="IPR036055">
    <property type="entry name" value="LDL_receptor-like_sf"/>
</dbReference>
<dbReference type="SUPFAM" id="SSF57424">
    <property type="entry name" value="LDL receptor-like module"/>
    <property type="match status" value="3"/>
</dbReference>
<keyword evidence="11" id="KW-0732">Signal</keyword>
<dbReference type="GO" id="GO:0012505">
    <property type="term" value="C:endomembrane system"/>
    <property type="evidence" value="ECO:0007669"/>
    <property type="project" value="UniProtKB-SubCell"/>
</dbReference>
<dbReference type="PRINTS" id="PR00261">
    <property type="entry name" value="LDLRECEPTOR"/>
</dbReference>
<evidence type="ECO:0000256" key="6">
    <source>
        <dbReference type="ARBA" id="ARBA00023136"/>
    </source>
</evidence>
<evidence type="ECO:0000256" key="3">
    <source>
        <dbReference type="ARBA" id="ARBA00022692"/>
    </source>
</evidence>
<comment type="caution">
    <text evidence="8">Lacks conserved residue(s) required for the propagation of feature annotation.</text>
</comment>
<dbReference type="EMBL" id="JBAMIC010004070">
    <property type="protein sequence ID" value="KAK7088723.1"/>
    <property type="molecule type" value="Genomic_DNA"/>
</dbReference>
<evidence type="ECO:0000256" key="11">
    <source>
        <dbReference type="SAM" id="SignalP"/>
    </source>
</evidence>
<dbReference type="Gene3D" id="4.10.400.10">
    <property type="entry name" value="Low-density Lipoprotein Receptor"/>
    <property type="match status" value="3"/>
</dbReference>
<dbReference type="GO" id="GO:0005886">
    <property type="term" value="C:plasma membrane"/>
    <property type="evidence" value="ECO:0007669"/>
    <property type="project" value="TreeGrafter"/>
</dbReference>
<feature type="disulfide bond" evidence="8">
    <location>
        <begin position="20"/>
        <end position="32"/>
    </location>
</feature>
<keyword evidence="6 10" id="KW-0472">Membrane</keyword>